<evidence type="ECO:0000256" key="2">
    <source>
        <dbReference type="ARBA" id="ARBA00006270"/>
    </source>
</evidence>
<dbReference type="Gene3D" id="3.40.50.300">
    <property type="entry name" value="P-loop containing nucleotide triphosphate hydrolases"/>
    <property type="match status" value="1"/>
</dbReference>
<comment type="cofactor">
    <cofactor evidence="1">
        <name>Mg(2+)</name>
        <dbReference type="ChEBI" id="CHEBI:18420"/>
    </cofactor>
</comment>
<dbReference type="SMART" id="SM00408">
    <property type="entry name" value="IGc2"/>
    <property type="match status" value="7"/>
</dbReference>
<feature type="domain" description="Ig-like" evidence="15">
    <location>
        <begin position="448"/>
        <end position="536"/>
    </location>
</feature>
<comment type="similarity">
    <text evidence="2">Belongs to the small GTPase superfamily. Rab family.</text>
</comment>
<keyword evidence="11" id="KW-0449">Lipoprotein</keyword>
<dbReference type="SMART" id="SM00175">
    <property type="entry name" value="RAB"/>
    <property type="match status" value="1"/>
</dbReference>
<evidence type="ECO:0000256" key="7">
    <source>
        <dbReference type="ARBA" id="ARBA00022801"/>
    </source>
</evidence>
<dbReference type="PANTHER" id="PTHR45080:SF8">
    <property type="entry name" value="IG-LIKE DOMAIN-CONTAINING PROTEIN"/>
    <property type="match status" value="1"/>
</dbReference>
<dbReference type="GO" id="GO:0005886">
    <property type="term" value="C:plasma membrane"/>
    <property type="evidence" value="ECO:0007669"/>
    <property type="project" value="TreeGrafter"/>
</dbReference>
<dbReference type="InterPro" id="IPR003599">
    <property type="entry name" value="Ig_sub"/>
</dbReference>
<protein>
    <recommendedName>
        <fullName evidence="3">small monomeric GTPase</fullName>
        <ecNumber evidence="3">3.6.5.2</ecNumber>
    </recommendedName>
</protein>
<keyword evidence="4" id="KW-0488">Methylation</keyword>
<dbReference type="PROSITE" id="PS51420">
    <property type="entry name" value="RHO"/>
    <property type="match status" value="1"/>
</dbReference>
<keyword evidence="5" id="KW-0732">Signal</keyword>
<dbReference type="InterPro" id="IPR041822">
    <property type="entry name" value="Rab33A/B"/>
</dbReference>
<evidence type="ECO:0000256" key="10">
    <source>
        <dbReference type="ARBA" id="ARBA00023157"/>
    </source>
</evidence>
<gene>
    <name evidence="16" type="ORF">JZ751_029391</name>
</gene>
<evidence type="ECO:0000256" key="11">
    <source>
        <dbReference type="ARBA" id="ARBA00023288"/>
    </source>
</evidence>
<dbReference type="NCBIfam" id="TIGR00231">
    <property type="entry name" value="small_GTP"/>
    <property type="match status" value="1"/>
</dbReference>
<sequence length="1153" mass="126875">MAIGSWSKIASFVSQQVVELPPPLGKRNWMVTSRPHSTASVLYGSRWHYSHWGAKKLSTALPFPNLMGSGVKPRITSVNVVSVSALAETDIFLPCESSGEPVPALSWTKVSTVLTQPPKIVPPNPSDISVYLGRPISLDCLAEGKPQAQISWILPDRTFVREVGLSDPRGMLLTNGTLRIQSWSLPTGAQIKPSQFLGARFFVFPNGTLFVRSVSPTDSGKYECSASNAVGSTKRVVQVDIRQEPSGPQRGLAQQHRVTAMYGSTVYLHCPESTNTQRGALWRLPSKTLLDYRYSPERSITAFPNGTLRILQLTEKDGGSYVCMFQRPNGEDMKIFQVEVLMKPPKIEHLGSAQKRVTYGDNFQVDCVASGLPDPQLSWSLPDGTMINNALQSDDSGTRLRRYVMFENGTLLLQQMGKRDEGDYTCHAKNKLGEDEMRVSIKVVVDTPRILSKDQGSLWGRLDQPVYMKCEARGEPPPTIIWLSPSNDIISSSSSRYQILADGTLVIKKVSFADRGKYACVARNSAGDDIKNVKLEVEAREPQINGRGGRTAMKVLVVSYQTTLLDCRAEGMPEPRITWTTSYGMSLPTPYMGGRFQVHKNGSLELRGLRKTDEGQFVCVAKNNLGEARLEIQLEVAPIAEKPSFLVPNIEVLPLKLDGSEVTLECQARGKPMPEFVWVLPNSTVLTPGTKLQRFLHYLSNGTLRISQPVTSDKGVYRCLAKNVAGQAEKRYALEPGRKPQIRGTSGPTKVSFGQNVNLPCTVDGWPQATISWTLPSGLVLDKPQVIGRVTFLANGTLQLRETATFDRGTYTCKAANTFGSSTLSYPVAVMVFPPRITNAPPSITRVNRGSSVKLSCVAAGIPKPDISWTLPGRTTLVPSNRFAAQGGIHMTVEGSLPPSPNSTEKYTAVCIRFFVGMANESLTNGGGTSHSKNTGLTSSVELSTSLDQSVQTRIFKIIVIGDSNVGKTCLTFRFTGGSFPEKTEATIGVDFREKAVEIEGEKIKVQVWDTAGQERFRKSMVEHYYRNVHAVVFVYDVTKMASFQNLKTWIQECNGHRVSPAVPRVLVGNKCDLVNQIQVPSNTALKFADAHNMLLFETSAKDPKESQNVDSIFMCLACRLKAQKSLLYRDVEREDGRVRLTQEPDAKNTCPC</sequence>
<keyword evidence="12" id="KW-0636">Prenylation</keyword>
<dbReference type="Pfam" id="PF07679">
    <property type="entry name" value="I-set"/>
    <property type="match status" value="3"/>
</dbReference>
<dbReference type="Proteomes" id="UP000824540">
    <property type="component" value="Unassembled WGS sequence"/>
</dbReference>
<dbReference type="PRINTS" id="PR00449">
    <property type="entry name" value="RASTRNSFRMNG"/>
</dbReference>
<keyword evidence="9" id="KW-0472">Membrane</keyword>
<evidence type="ECO:0000256" key="6">
    <source>
        <dbReference type="ARBA" id="ARBA00022741"/>
    </source>
</evidence>
<evidence type="ECO:0000313" key="17">
    <source>
        <dbReference type="Proteomes" id="UP000824540"/>
    </source>
</evidence>
<evidence type="ECO:0000256" key="8">
    <source>
        <dbReference type="ARBA" id="ARBA00023134"/>
    </source>
</evidence>
<dbReference type="SMART" id="SM00173">
    <property type="entry name" value="RAS"/>
    <property type="match status" value="1"/>
</dbReference>
<dbReference type="InterPro" id="IPR007110">
    <property type="entry name" value="Ig-like_dom"/>
</dbReference>
<dbReference type="InterPro" id="IPR003598">
    <property type="entry name" value="Ig_sub2"/>
</dbReference>
<comment type="caution">
    <text evidence="16">The sequence shown here is derived from an EMBL/GenBank/DDBJ whole genome shotgun (WGS) entry which is preliminary data.</text>
</comment>
<dbReference type="InterPro" id="IPR013783">
    <property type="entry name" value="Ig-like_fold"/>
</dbReference>
<feature type="domain" description="Ig-like" evidence="15">
    <location>
        <begin position="835"/>
        <end position="873"/>
    </location>
</feature>
<dbReference type="GO" id="GO:0032482">
    <property type="term" value="P:Rab protein signal transduction"/>
    <property type="evidence" value="ECO:0007669"/>
    <property type="project" value="InterPro"/>
</dbReference>
<dbReference type="Gene3D" id="2.60.40.10">
    <property type="entry name" value="Immunoglobulins"/>
    <property type="match status" value="9"/>
</dbReference>
<dbReference type="CDD" id="cd04115">
    <property type="entry name" value="Rab33B_Rab33A"/>
    <property type="match status" value="1"/>
</dbReference>
<dbReference type="InterPro" id="IPR050958">
    <property type="entry name" value="Cell_Adh-Cytoskel_Orgn"/>
</dbReference>
<evidence type="ECO:0000259" key="15">
    <source>
        <dbReference type="PROSITE" id="PS50835"/>
    </source>
</evidence>
<dbReference type="InterPro" id="IPR013098">
    <property type="entry name" value="Ig_I-set"/>
</dbReference>
<organism evidence="16 17">
    <name type="scientific">Albula glossodonta</name>
    <name type="common">roundjaw bonefish</name>
    <dbReference type="NCBI Taxonomy" id="121402"/>
    <lineage>
        <taxon>Eukaryota</taxon>
        <taxon>Metazoa</taxon>
        <taxon>Chordata</taxon>
        <taxon>Craniata</taxon>
        <taxon>Vertebrata</taxon>
        <taxon>Euteleostomi</taxon>
        <taxon>Actinopterygii</taxon>
        <taxon>Neopterygii</taxon>
        <taxon>Teleostei</taxon>
        <taxon>Albuliformes</taxon>
        <taxon>Albulidae</taxon>
        <taxon>Albula</taxon>
    </lineage>
</organism>
<dbReference type="GO" id="GO:0005525">
    <property type="term" value="F:GTP binding"/>
    <property type="evidence" value="ECO:0007669"/>
    <property type="project" value="UniProtKB-KW"/>
</dbReference>
<evidence type="ECO:0000256" key="3">
    <source>
        <dbReference type="ARBA" id="ARBA00011984"/>
    </source>
</evidence>
<feature type="domain" description="Ig-like" evidence="15">
    <location>
        <begin position="345"/>
        <end position="440"/>
    </location>
</feature>
<dbReference type="PROSITE" id="PS51421">
    <property type="entry name" value="RAS"/>
    <property type="match status" value="1"/>
</dbReference>
<feature type="domain" description="Ig-like" evidence="15">
    <location>
        <begin position="118"/>
        <end position="240"/>
    </location>
</feature>
<keyword evidence="10" id="KW-1015">Disulfide bond</keyword>
<evidence type="ECO:0000256" key="13">
    <source>
        <dbReference type="ARBA" id="ARBA00037868"/>
    </source>
</evidence>
<dbReference type="SMART" id="SM00409">
    <property type="entry name" value="IG"/>
    <property type="match status" value="8"/>
</dbReference>
<dbReference type="PROSITE" id="PS50835">
    <property type="entry name" value="IG_LIKE"/>
    <property type="match status" value="8"/>
</dbReference>
<dbReference type="Pfam" id="PF13927">
    <property type="entry name" value="Ig_3"/>
    <property type="match status" value="4"/>
</dbReference>
<dbReference type="SMART" id="SM00174">
    <property type="entry name" value="RHO"/>
    <property type="match status" value="1"/>
</dbReference>
<keyword evidence="17" id="KW-1185">Reference proteome</keyword>
<dbReference type="EMBL" id="JAFBMS010000010">
    <property type="protein sequence ID" value="KAG9349072.1"/>
    <property type="molecule type" value="Genomic_DNA"/>
</dbReference>
<name>A0A8T2PHH8_9TELE</name>
<comment type="subcellular location">
    <subcellularLocation>
        <location evidence="13">Endomembrane system</location>
        <topology evidence="13">Lipid-anchor</topology>
    </subcellularLocation>
</comment>
<dbReference type="FunFam" id="2.60.40.10:FF:001306">
    <property type="entry name" value="Matrix remodeling associated 5"/>
    <property type="match status" value="1"/>
</dbReference>
<accession>A0A8T2PHH8</accession>
<dbReference type="GO" id="GO:0003925">
    <property type="term" value="F:G protein activity"/>
    <property type="evidence" value="ECO:0007669"/>
    <property type="project" value="UniProtKB-EC"/>
</dbReference>
<evidence type="ECO:0000313" key="16">
    <source>
        <dbReference type="EMBL" id="KAG9349072.1"/>
    </source>
</evidence>
<feature type="domain" description="Ig-like" evidence="15">
    <location>
        <begin position="248"/>
        <end position="323"/>
    </location>
</feature>
<feature type="domain" description="Ig-like" evidence="15">
    <location>
        <begin position="542"/>
        <end position="637"/>
    </location>
</feature>
<dbReference type="SUPFAM" id="SSF52540">
    <property type="entry name" value="P-loop containing nucleoside triphosphate hydrolases"/>
    <property type="match status" value="1"/>
</dbReference>
<comment type="catalytic activity">
    <reaction evidence="14">
        <text>GTP + H2O = GDP + phosphate + H(+)</text>
        <dbReference type="Rhea" id="RHEA:19669"/>
        <dbReference type="ChEBI" id="CHEBI:15377"/>
        <dbReference type="ChEBI" id="CHEBI:15378"/>
        <dbReference type="ChEBI" id="CHEBI:37565"/>
        <dbReference type="ChEBI" id="CHEBI:43474"/>
        <dbReference type="ChEBI" id="CHEBI:58189"/>
        <dbReference type="EC" id="3.6.5.2"/>
    </reaction>
    <physiologicalReaction direction="left-to-right" evidence="14">
        <dbReference type="Rhea" id="RHEA:19670"/>
    </physiologicalReaction>
</comment>
<keyword evidence="6" id="KW-0547">Nucleotide-binding</keyword>
<feature type="domain" description="Ig-like" evidence="15">
    <location>
        <begin position="740"/>
        <end position="825"/>
    </location>
</feature>
<dbReference type="SMART" id="SM00176">
    <property type="entry name" value="RAN"/>
    <property type="match status" value="1"/>
</dbReference>
<dbReference type="FunFam" id="2.60.40.10:FF:000621">
    <property type="entry name" value="Immunoglobulin superfamily member 10"/>
    <property type="match status" value="1"/>
</dbReference>
<dbReference type="CDD" id="cd00096">
    <property type="entry name" value="Ig"/>
    <property type="match status" value="1"/>
</dbReference>
<dbReference type="EC" id="3.6.5.2" evidence="3"/>
<dbReference type="PANTHER" id="PTHR45080">
    <property type="entry name" value="CONTACTIN 5"/>
    <property type="match status" value="1"/>
</dbReference>
<reference evidence="16" key="1">
    <citation type="thesis" date="2021" institute="BYU ScholarsArchive" country="Provo, UT, USA">
        <title>Applications of and Algorithms for Genome Assembly and Genomic Analyses with an Emphasis on Marine Teleosts.</title>
        <authorList>
            <person name="Pickett B.D."/>
        </authorList>
    </citation>
    <scope>NUCLEOTIDE SEQUENCE</scope>
    <source>
        <strain evidence="16">HI-2016</strain>
    </source>
</reference>
<dbReference type="Pfam" id="PF00071">
    <property type="entry name" value="Ras"/>
    <property type="match status" value="1"/>
</dbReference>
<evidence type="ECO:0000256" key="9">
    <source>
        <dbReference type="ARBA" id="ARBA00023136"/>
    </source>
</evidence>
<dbReference type="OrthoDB" id="10062932at2759"/>
<dbReference type="AlphaFoldDB" id="A0A8T2PHH8"/>
<dbReference type="SUPFAM" id="SSF48726">
    <property type="entry name" value="Immunoglobulin"/>
    <property type="match status" value="8"/>
</dbReference>
<dbReference type="GO" id="GO:0007156">
    <property type="term" value="P:homophilic cell adhesion via plasma membrane adhesion molecules"/>
    <property type="evidence" value="ECO:0007669"/>
    <property type="project" value="TreeGrafter"/>
</dbReference>
<evidence type="ECO:0000256" key="1">
    <source>
        <dbReference type="ARBA" id="ARBA00001946"/>
    </source>
</evidence>
<dbReference type="InterPro" id="IPR005225">
    <property type="entry name" value="Small_GTP-bd"/>
</dbReference>
<feature type="domain" description="Ig-like" evidence="15">
    <location>
        <begin position="648"/>
        <end position="735"/>
    </location>
</feature>
<evidence type="ECO:0000256" key="5">
    <source>
        <dbReference type="ARBA" id="ARBA00022729"/>
    </source>
</evidence>
<dbReference type="GO" id="GO:0005794">
    <property type="term" value="C:Golgi apparatus"/>
    <property type="evidence" value="ECO:0007669"/>
    <property type="project" value="UniProtKB-ARBA"/>
</dbReference>
<evidence type="ECO:0000256" key="4">
    <source>
        <dbReference type="ARBA" id="ARBA00022481"/>
    </source>
</evidence>
<dbReference type="InterPro" id="IPR027417">
    <property type="entry name" value="P-loop_NTPase"/>
</dbReference>
<evidence type="ECO:0000256" key="12">
    <source>
        <dbReference type="ARBA" id="ARBA00023289"/>
    </source>
</evidence>
<dbReference type="PROSITE" id="PS51419">
    <property type="entry name" value="RAB"/>
    <property type="match status" value="1"/>
</dbReference>
<keyword evidence="8" id="KW-0342">GTP-binding</keyword>
<proteinExistence type="inferred from homology"/>
<evidence type="ECO:0000256" key="14">
    <source>
        <dbReference type="ARBA" id="ARBA00047660"/>
    </source>
</evidence>
<dbReference type="InterPro" id="IPR001806">
    <property type="entry name" value="Small_GTPase"/>
</dbReference>
<keyword evidence="7" id="KW-0378">Hydrolase</keyword>
<dbReference type="InterPro" id="IPR036179">
    <property type="entry name" value="Ig-like_dom_sf"/>
</dbReference>
<dbReference type="FunFam" id="3.40.50.300:FF:000516">
    <property type="entry name" value="RAB33B, member RAS oncogene family"/>
    <property type="match status" value="1"/>
</dbReference>